<dbReference type="GO" id="GO:0008483">
    <property type="term" value="F:transaminase activity"/>
    <property type="evidence" value="ECO:0007669"/>
    <property type="project" value="UniProtKB-KW"/>
</dbReference>
<dbReference type="SUPFAM" id="SSF53383">
    <property type="entry name" value="PLP-dependent transferases"/>
    <property type="match status" value="1"/>
</dbReference>
<name>A0ABU7R7J3_9ACTN</name>
<sequence length="389" mass="41911">MALKTNSQLEKLRLSGIRRFSALAARTPGCVSLTLGEPGEDTPAPVRVEVARDLDRGLTHYPPNNGYPWLREAIARRERARGVPADVADSEGVIVTCGATEALAVALTVVLEPGDEVVIPTPAFSLYESLTTLVRGVPVALDTAPAGFQVSREALEAKVTGRTKAIVLCSPNNPTGCVLDAASLDAVACAAAEHDLFVICDDVYESLVYASSYQRFSARHPELSDRVLVAGSFSKPWAMTGWRLGWLLARPELAAQASKVHQYLVSSVPAFVQHAALRALEWDVRPMRDSYRERRDLTVAALERMGLPLVEPEGAFYAFPSVSALGLGSEEFCERAILEAGVALVPGVFFGVEGYVRLSFACDRETLEEGLARLAGFVGALRAEGGERR</sequence>
<dbReference type="Gene3D" id="3.90.1150.10">
    <property type="entry name" value="Aspartate Aminotransferase, domain 1"/>
    <property type="match status" value="1"/>
</dbReference>
<evidence type="ECO:0000259" key="7">
    <source>
        <dbReference type="Pfam" id="PF00155"/>
    </source>
</evidence>
<dbReference type="InterPro" id="IPR015421">
    <property type="entry name" value="PyrdxlP-dep_Trfase_major"/>
</dbReference>
<evidence type="ECO:0000256" key="6">
    <source>
        <dbReference type="RuleBase" id="RU000481"/>
    </source>
</evidence>
<evidence type="ECO:0000313" key="9">
    <source>
        <dbReference type="Proteomes" id="UP001332931"/>
    </source>
</evidence>
<dbReference type="InterPro" id="IPR015422">
    <property type="entry name" value="PyrdxlP-dep_Trfase_small"/>
</dbReference>
<evidence type="ECO:0000256" key="5">
    <source>
        <dbReference type="ARBA" id="ARBA00022898"/>
    </source>
</evidence>
<evidence type="ECO:0000256" key="1">
    <source>
        <dbReference type="ARBA" id="ARBA00001933"/>
    </source>
</evidence>
<dbReference type="Proteomes" id="UP001332931">
    <property type="component" value="Unassembled WGS sequence"/>
</dbReference>
<comment type="caution">
    <text evidence="8">The sequence shown here is derived from an EMBL/GenBank/DDBJ whole genome shotgun (WGS) entry which is preliminary data.</text>
</comment>
<dbReference type="InterPro" id="IPR050596">
    <property type="entry name" value="AspAT/PAT-like"/>
</dbReference>
<protein>
    <recommendedName>
        <fullName evidence="6">Aminotransferase</fullName>
        <ecNumber evidence="6">2.6.1.-</ecNumber>
    </recommendedName>
</protein>
<dbReference type="InterPro" id="IPR015424">
    <property type="entry name" value="PyrdxlP-dep_Trfase"/>
</dbReference>
<dbReference type="RefSeq" id="WP_330957269.1">
    <property type="nucleotide sequence ID" value="NZ_JAZGJQ010000001.1"/>
</dbReference>
<proteinExistence type="inferred from homology"/>
<dbReference type="PANTHER" id="PTHR46383:SF3">
    <property type="entry name" value="ASPARTATE AMINOTRANSFERASE-RELATED"/>
    <property type="match status" value="1"/>
</dbReference>
<feature type="domain" description="Aminotransferase class I/classII large" evidence="7">
    <location>
        <begin position="30"/>
        <end position="374"/>
    </location>
</feature>
<evidence type="ECO:0000256" key="2">
    <source>
        <dbReference type="ARBA" id="ARBA00007441"/>
    </source>
</evidence>
<evidence type="ECO:0000256" key="4">
    <source>
        <dbReference type="ARBA" id="ARBA00022679"/>
    </source>
</evidence>
<dbReference type="InterPro" id="IPR004839">
    <property type="entry name" value="Aminotransferase_I/II_large"/>
</dbReference>
<dbReference type="PROSITE" id="PS00105">
    <property type="entry name" value="AA_TRANSFER_CLASS_1"/>
    <property type="match status" value="1"/>
</dbReference>
<comment type="similarity">
    <text evidence="2 6">Belongs to the class-I pyridoxal-phosphate-dependent aminotransferase family.</text>
</comment>
<reference evidence="8 9" key="1">
    <citation type="submission" date="2024-01" db="EMBL/GenBank/DDBJ databases">
        <title>Description of Olsenella sp. nov., isolated from pig feces.</title>
        <authorList>
            <person name="Chang Y.-H."/>
        </authorList>
    </citation>
    <scope>NUCLEOTIDE SEQUENCE [LARGE SCALE GENOMIC DNA]</scope>
    <source>
        <strain evidence="8 9">YH-ols2223</strain>
    </source>
</reference>
<dbReference type="InterPro" id="IPR004838">
    <property type="entry name" value="NHTrfase_class1_PyrdxlP-BS"/>
</dbReference>
<keyword evidence="9" id="KW-1185">Reference proteome</keyword>
<comment type="cofactor">
    <cofactor evidence="1 6">
        <name>pyridoxal 5'-phosphate</name>
        <dbReference type="ChEBI" id="CHEBI:597326"/>
    </cofactor>
</comment>
<evidence type="ECO:0000313" key="8">
    <source>
        <dbReference type="EMBL" id="MEE6146503.1"/>
    </source>
</evidence>
<keyword evidence="4 6" id="KW-0808">Transferase</keyword>
<dbReference type="Pfam" id="PF00155">
    <property type="entry name" value="Aminotran_1_2"/>
    <property type="match status" value="1"/>
</dbReference>
<dbReference type="Gene3D" id="3.40.640.10">
    <property type="entry name" value="Type I PLP-dependent aspartate aminotransferase-like (Major domain)"/>
    <property type="match status" value="1"/>
</dbReference>
<keyword evidence="5" id="KW-0663">Pyridoxal phosphate</keyword>
<accession>A0ABU7R7J3</accession>
<dbReference type="EC" id="2.6.1.-" evidence="6"/>
<dbReference type="CDD" id="cd00609">
    <property type="entry name" value="AAT_like"/>
    <property type="match status" value="1"/>
</dbReference>
<gene>
    <name evidence="8" type="ORF">VXJ25_00615</name>
</gene>
<evidence type="ECO:0000256" key="3">
    <source>
        <dbReference type="ARBA" id="ARBA00022576"/>
    </source>
</evidence>
<keyword evidence="3 6" id="KW-0032">Aminotransferase</keyword>
<dbReference type="PANTHER" id="PTHR46383">
    <property type="entry name" value="ASPARTATE AMINOTRANSFERASE"/>
    <property type="match status" value="1"/>
</dbReference>
<organism evidence="8 9">
    <name type="scientific">Olsenella absiana</name>
    <dbReference type="NCBI Taxonomy" id="3115222"/>
    <lineage>
        <taxon>Bacteria</taxon>
        <taxon>Bacillati</taxon>
        <taxon>Actinomycetota</taxon>
        <taxon>Coriobacteriia</taxon>
        <taxon>Coriobacteriales</taxon>
        <taxon>Atopobiaceae</taxon>
        <taxon>Olsenella</taxon>
    </lineage>
</organism>
<dbReference type="EMBL" id="JAZGJQ010000001">
    <property type="protein sequence ID" value="MEE6146503.1"/>
    <property type="molecule type" value="Genomic_DNA"/>
</dbReference>